<dbReference type="AlphaFoldDB" id="A0A4D7C1Q9"/>
<evidence type="ECO:0000313" key="1">
    <source>
        <dbReference type="EMBL" id="QCI78971.1"/>
    </source>
</evidence>
<evidence type="ECO:0000313" key="2">
    <source>
        <dbReference type="Proteomes" id="UP000298714"/>
    </source>
</evidence>
<sequence length="236" mass="24286">MSAAGKGATVYIIPTAADDPVKAGSDLAAAVKKAGGVPVVVPLAGRDLIKGGKNPFGADAQKMEDVAWVKSLIGGKAFLIADGNPDRLAKTLLSNETDDGPVLYAMHKAFEAGAAIGVIGDSVRVAGSGGFRKPRALSEMIRYSMQWELDFSFGLQLAPQKWFIDYGVGANGNLARLVLALANLSSSVGIGMDSRSIVVLDKEKIAFAGWAECFGQAPGGGESGIVRGRAVHGVGA</sequence>
<accession>A0A4D7C1Q9</accession>
<proteinExistence type="predicted"/>
<gene>
    <name evidence="1" type="ORF">E6W36_03340</name>
</gene>
<dbReference type="EMBL" id="CP039704">
    <property type="protein sequence ID" value="QCI78971.1"/>
    <property type="molecule type" value="Genomic_DNA"/>
</dbReference>
<name>A0A4D7C1Q9_9SPHN</name>
<reference evidence="2" key="1">
    <citation type="submission" date="2019-04" db="EMBL/GenBank/DDBJ databases">
        <title>Complete genome sequence of Sphingomonas sp. W1-2-3.</title>
        <authorList>
            <person name="Im W.T."/>
        </authorList>
    </citation>
    <scope>NUCLEOTIDE SEQUENCE [LARGE SCALE GENOMIC DNA]</scope>
    <source>
        <strain evidence="2">W1-2-3</strain>
    </source>
</reference>
<keyword evidence="2" id="KW-1185">Reference proteome</keyword>
<dbReference type="KEGG" id="hgn:E6W36_03340"/>
<dbReference type="Proteomes" id="UP000298714">
    <property type="component" value="Chromosome"/>
</dbReference>
<dbReference type="RefSeq" id="WP_222873767.1">
    <property type="nucleotide sequence ID" value="NZ_CP039704.1"/>
</dbReference>
<organism evidence="1 2">
    <name type="scientific">Hankyongella ginsenosidimutans</name>
    <dbReference type="NCBI Taxonomy" id="1763828"/>
    <lineage>
        <taxon>Bacteria</taxon>
        <taxon>Pseudomonadati</taxon>
        <taxon>Pseudomonadota</taxon>
        <taxon>Alphaproteobacteria</taxon>
        <taxon>Sphingomonadales</taxon>
        <taxon>Sphingomonadaceae</taxon>
        <taxon>Hankyongella</taxon>
    </lineage>
</organism>
<dbReference type="Gene3D" id="3.40.50.880">
    <property type="match status" value="1"/>
</dbReference>
<dbReference type="InterPro" id="IPR029062">
    <property type="entry name" value="Class_I_gatase-like"/>
</dbReference>
<protein>
    <submittedName>
        <fullName evidence="1">Uncharacterized protein</fullName>
    </submittedName>
</protein>